<dbReference type="AlphaFoldDB" id="A0A812SGX4"/>
<accession>A0A812SGX4</accession>
<feature type="non-terminal residue" evidence="2">
    <location>
        <position position="1"/>
    </location>
</feature>
<comment type="caution">
    <text evidence="2">The sequence shown here is derived from an EMBL/GenBank/DDBJ whole genome shotgun (WGS) entry which is preliminary data.</text>
</comment>
<feature type="region of interest" description="Disordered" evidence="1">
    <location>
        <begin position="40"/>
        <end position="59"/>
    </location>
</feature>
<evidence type="ECO:0000313" key="2">
    <source>
        <dbReference type="EMBL" id="CAE7479139.1"/>
    </source>
</evidence>
<protein>
    <submittedName>
        <fullName evidence="2">Uncharacterized protein</fullName>
    </submittedName>
</protein>
<dbReference type="EMBL" id="CAJNIZ010024725">
    <property type="protein sequence ID" value="CAE7479139.1"/>
    <property type="molecule type" value="Genomic_DNA"/>
</dbReference>
<proteinExistence type="predicted"/>
<gene>
    <name evidence="2" type="ORF">SPIL2461_LOCUS12210</name>
</gene>
<reference evidence="2" key="1">
    <citation type="submission" date="2021-02" db="EMBL/GenBank/DDBJ databases">
        <authorList>
            <person name="Dougan E. K."/>
            <person name="Rhodes N."/>
            <person name="Thang M."/>
            <person name="Chan C."/>
        </authorList>
    </citation>
    <scope>NUCLEOTIDE SEQUENCE</scope>
</reference>
<organism evidence="2 3">
    <name type="scientific">Symbiodinium pilosum</name>
    <name type="common">Dinoflagellate</name>
    <dbReference type="NCBI Taxonomy" id="2952"/>
    <lineage>
        <taxon>Eukaryota</taxon>
        <taxon>Sar</taxon>
        <taxon>Alveolata</taxon>
        <taxon>Dinophyceae</taxon>
        <taxon>Suessiales</taxon>
        <taxon>Symbiodiniaceae</taxon>
        <taxon>Symbiodinium</taxon>
    </lineage>
</organism>
<evidence type="ECO:0000256" key="1">
    <source>
        <dbReference type="SAM" id="MobiDB-lite"/>
    </source>
</evidence>
<name>A0A812SGX4_SYMPI</name>
<sequence>MRVPYLLVPDLDRRTALGLGALLRLVRRGELSYRAFDQLSEEEEDVQNGQPTCKEPGEGELKLQRRLDRHVTGLAMSLPGYDLEEGPPVKYISVHHTGRFAFAEIHGSQ</sequence>
<keyword evidence="3" id="KW-1185">Reference proteome</keyword>
<dbReference type="OrthoDB" id="10557143at2759"/>
<evidence type="ECO:0000313" key="3">
    <source>
        <dbReference type="Proteomes" id="UP000649617"/>
    </source>
</evidence>
<dbReference type="Proteomes" id="UP000649617">
    <property type="component" value="Unassembled WGS sequence"/>
</dbReference>